<dbReference type="Pfam" id="PF01266">
    <property type="entry name" value="DAO"/>
    <property type="match status" value="1"/>
</dbReference>
<accession>A0A0L8C031</accession>
<organism evidence="3 4">
    <name type="scientific">Ensifer adhaerens</name>
    <name type="common">Sinorhizobium morelense</name>
    <dbReference type="NCBI Taxonomy" id="106592"/>
    <lineage>
        <taxon>Bacteria</taxon>
        <taxon>Pseudomonadati</taxon>
        <taxon>Pseudomonadota</taxon>
        <taxon>Alphaproteobacteria</taxon>
        <taxon>Hyphomicrobiales</taxon>
        <taxon>Rhizobiaceae</taxon>
        <taxon>Sinorhizobium/Ensifer group</taxon>
        <taxon>Ensifer</taxon>
    </lineage>
</organism>
<name>A0A0L8C031_ENSAD</name>
<dbReference type="Gene3D" id="3.30.9.10">
    <property type="entry name" value="D-Amino Acid Oxidase, subunit A, domain 2"/>
    <property type="match status" value="1"/>
</dbReference>
<dbReference type="GO" id="GO:0005737">
    <property type="term" value="C:cytoplasm"/>
    <property type="evidence" value="ECO:0007669"/>
    <property type="project" value="TreeGrafter"/>
</dbReference>
<dbReference type="EMBL" id="LGAP01000003">
    <property type="protein sequence ID" value="KOF20198.1"/>
    <property type="molecule type" value="Genomic_DNA"/>
</dbReference>
<dbReference type="OrthoDB" id="9806601at2"/>
<dbReference type="PANTHER" id="PTHR13847">
    <property type="entry name" value="SARCOSINE DEHYDROGENASE-RELATED"/>
    <property type="match status" value="1"/>
</dbReference>
<comment type="caution">
    <text evidence="3">The sequence shown here is derived from an EMBL/GenBank/DDBJ whole genome shotgun (WGS) entry which is preliminary data.</text>
</comment>
<dbReference type="InterPro" id="IPR006076">
    <property type="entry name" value="FAD-dep_OxRdtase"/>
</dbReference>
<dbReference type="PATRIC" id="fig|106592.7.peg.4766"/>
<evidence type="ECO:0000313" key="4">
    <source>
        <dbReference type="Proteomes" id="UP000037425"/>
    </source>
</evidence>
<dbReference type="AlphaFoldDB" id="A0A0L8C031"/>
<dbReference type="PANTHER" id="PTHR13847:SF281">
    <property type="entry name" value="FAD DEPENDENT OXIDOREDUCTASE DOMAIN-CONTAINING PROTEIN"/>
    <property type="match status" value="1"/>
</dbReference>
<dbReference type="RefSeq" id="WP_082366804.1">
    <property type="nucleotide sequence ID" value="NZ_LGAP01000003.1"/>
</dbReference>
<reference evidence="4" key="1">
    <citation type="submission" date="2015-07" db="EMBL/GenBank/DDBJ databases">
        <title>Whole genome sequence of an Ensifer adhaerens strain isolated from a cave pool in the Wind Cave National Park.</title>
        <authorList>
            <person name="Eng W.W.H."/>
            <person name="Gan H.M."/>
            <person name="Barton H.A."/>
            <person name="Savka M.A."/>
        </authorList>
    </citation>
    <scope>NUCLEOTIDE SEQUENCE [LARGE SCALE GENOMIC DNA]</scope>
    <source>
        <strain evidence="4">SD006</strain>
    </source>
</reference>
<dbReference type="SUPFAM" id="SSF51905">
    <property type="entry name" value="FAD/NAD(P)-binding domain"/>
    <property type="match status" value="1"/>
</dbReference>
<proteinExistence type="predicted"/>
<evidence type="ECO:0000256" key="1">
    <source>
        <dbReference type="ARBA" id="ARBA00023002"/>
    </source>
</evidence>
<dbReference type="InterPro" id="IPR036188">
    <property type="entry name" value="FAD/NAD-bd_sf"/>
</dbReference>
<keyword evidence="1" id="KW-0560">Oxidoreductase</keyword>
<protein>
    <submittedName>
        <fullName evidence="3">FAD-dependent oxidoreductase</fullName>
    </submittedName>
</protein>
<evidence type="ECO:0000313" key="3">
    <source>
        <dbReference type="EMBL" id="KOF20198.1"/>
    </source>
</evidence>
<evidence type="ECO:0000259" key="2">
    <source>
        <dbReference type="Pfam" id="PF01266"/>
    </source>
</evidence>
<gene>
    <name evidence="3" type="ORF">AC244_09995</name>
</gene>
<dbReference type="Gene3D" id="3.50.50.60">
    <property type="entry name" value="FAD/NAD(P)-binding domain"/>
    <property type="match status" value="1"/>
</dbReference>
<dbReference type="Proteomes" id="UP000037425">
    <property type="component" value="Unassembled WGS sequence"/>
</dbReference>
<sequence>MAHPTQRSSAASLADVKMSPFWLDRPDAPEALPPLTAHRKADLLIVGGGFTGLWGAIQAKQAQPGLDVVLIEKSTVANGASGRPGGVVSTSVMHGLSNAVRVFPNDIAELERLGKENMHGFMQTISDHGIDCHAEWGGELTVAVDADHIEALHREHELHLQYGHQAVFLDQDAVQAQIGSPRYRAGIWSKDISGTVHPALLAWGLKRTALSLGVEIFENTELLSLDEAGARIEVKTPFGSVTAPKVLLATNAFASGHPGIKRRVVAIRDRVLATEPLSEHQMASIGWKNRQGVYDTRTQMNYMRLTKDNRIIFGGRLGYAFAGTTSSGVDSDVQTYEPLAAAFFDTFPQLQGLRFTHAWSGPIDLSTRMAVHFQRYHAGKVVYAGGYSGFGVSASRFGARIALDILDGSKTSESRLDFATQLPNVVPPEPFRWLGAQVTMYALDTADRKGGWRKPWLRLVSAMGFPLS</sequence>
<feature type="domain" description="FAD dependent oxidoreductase" evidence="2">
    <location>
        <begin position="42"/>
        <end position="402"/>
    </location>
</feature>
<dbReference type="GO" id="GO:0016491">
    <property type="term" value="F:oxidoreductase activity"/>
    <property type="evidence" value="ECO:0007669"/>
    <property type="project" value="UniProtKB-KW"/>
</dbReference>